<dbReference type="EMBL" id="CP014796">
    <property type="protein sequence ID" value="APX24773.1"/>
    <property type="molecule type" value="Genomic_DNA"/>
</dbReference>
<dbReference type="AlphaFoldDB" id="A0A1U7D9G6"/>
<dbReference type="Proteomes" id="UP000186559">
    <property type="component" value="Chromosome"/>
</dbReference>
<reference evidence="2 3" key="1">
    <citation type="submission" date="2016-03" db="EMBL/GenBank/DDBJ databases">
        <title>Deep-sea bacteria in the southern Pacific.</title>
        <authorList>
            <person name="Tang K."/>
        </authorList>
    </citation>
    <scope>NUCLEOTIDE SEQUENCE [LARGE SCALE GENOMIC DNA]</scope>
    <source>
        <strain evidence="2 3">JLT2016</strain>
    </source>
</reference>
<keyword evidence="3" id="KW-1185">Reference proteome</keyword>
<feature type="region of interest" description="Disordered" evidence="1">
    <location>
        <begin position="40"/>
        <end position="64"/>
    </location>
</feature>
<evidence type="ECO:0000313" key="3">
    <source>
        <dbReference type="Proteomes" id="UP000186559"/>
    </source>
</evidence>
<proteinExistence type="predicted"/>
<evidence type="ECO:0000256" key="1">
    <source>
        <dbReference type="SAM" id="MobiDB-lite"/>
    </source>
</evidence>
<gene>
    <name evidence="2" type="ORF">Ga0080559_TMP3977</name>
</gene>
<name>A0A1U7D9G6_9RHOB</name>
<organism evidence="2 3">
    <name type="scientific">Salipiger profundus</name>
    <dbReference type="NCBI Taxonomy" id="1229727"/>
    <lineage>
        <taxon>Bacteria</taxon>
        <taxon>Pseudomonadati</taxon>
        <taxon>Pseudomonadota</taxon>
        <taxon>Alphaproteobacteria</taxon>
        <taxon>Rhodobacterales</taxon>
        <taxon>Roseobacteraceae</taxon>
        <taxon>Salipiger</taxon>
    </lineage>
</organism>
<sequence>MRHSASTICAGFCRNRLPFFVRTKSTFRVDDDRGIKTAHLGGDGRVAQRGDETGTATLRDRRFT</sequence>
<dbReference type="KEGG" id="tpro:Ga0080559_TMP3977"/>
<evidence type="ECO:0000313" key="2">
    <source>
        <dbReference type="EMBL" id="APX24773.1"/>
    </source>
</evidence>
<protein>
    <submittedName>
        <fullName evidence="2">Uncharacterized protein</fullName>
    </submittedName>
</protein>
<feature type="compositionally biased region" description="Basic and acidic residues" evidence="1">
    <location>
        <begin position="46"/>
        <end position="64"/>
    </location>
</feature>
<accession>A0A1U7D9G6</accession>